<dbReference type="RefSeq" id="WP_128502423.1">
    <property type="nucleotide sequence ID" value="NZ_QUAC01000006.1"/>
</dbReference>
<dbReference type="Proteomes" id="UP000262477">
    <property type="component" value="Unassembled WGS sequence"/>
</dbReference>
<evidence type="ECO:0000256" key="4">
    <source>
        <dbReference type="ARBA" id="ARBA00022833"/>
    </source>
</evidence>
<evidence type="ECO:0000313" key="8">
    <source>
        <dbReference type="EMBL" id="REK92133.1"/>
    </source>
</evidence>
<dbReference type="OrthoDB" id="241504at2"/>
<protein>
    <submittedName>
        <fullName evidence="8">NAD(P)-dependent alcohol dehydrogenase</fullName>
    </submittedName>
</protein>
<keyword evidence="3 6" id="KW-0479">Metal-binding</keyword>
<dbReference type="Pfam" id="PF08240">
    <property type="entry name" value="ADH_N"/>
    <property type="match status" value="1"/>
</dbReference>
<gene>
    <name evidence="8" type="ORF">DY245_00860</name>
</gene>
<dbReference type="InterPro" id="IPR013154">
    <property type="entry name" value="ADH-like_N"/>
</dbReference>
<sequence length="356" mass="37911">MRAFVLRKVGEVGVIEKPVPEPGPNDAVVRTTAAMVCTTDVHTMRGAIPVAPDVTLGHEAVGVVHALGSAVEGLAKGQRVAVSGVTPCFQCDSCQRGFSSQCLGRMLGGARFTNRRDGNMAQYFLVNNAQANLAPIPEGLSDHKALYATDMLSTGFVAAEHAELALGETVAIFAQGAVGLSATIGCRLRGAGLIIAVESVPARQDLARPFGADLVVDHTRCDPVARILELTDGQGVDAAIEALGTPQTWEATFRVTKPGGRISNVGYHGEVPEPLKIPLEPFGYGMSDKQVYGGFNRGGRGWLRRIFRLMETGKVDPTPMTTHEFGFDEIERAFRMMASKEGGIIKPLIHFDADSA</sequence>
<comment type="caution">
    <text evidence="8">The sequence shown here is derived from an EMBL/GenBank/DDBJ whole genome shotgun (WGS) entry which is preliminary data.</text>
</comment>
<evidence type="ECO:0000256" key="5">
    <source>
        <dbReference type="ARBA" id="ARBA00023002"/>
    </source>
</evidence>
<evidence type="ECO:0000256" key="1">
    <source>
        <dbReference type="ARBA" id="ARBA00001947"/>
    </source>
</evidence>
<evidence type="ECO:0000259" key="7">
    <source>
        <dbReference type="SMART" id="SM00829"/>
    </source>
</evidence>
<proteinExistence type="inferred from homology"/>
<name>A0A371QCB7_STRIH</name>
<dbReference type="PANTHER" id="PTHR42813:SF4">
    <property type="entry name" value="NADP-DEPENDENT ISOPROPANOL DEHYDROGENASE"/>
    <property type="match status" value="1"/>
</dbReference>
<dbReference type="Gene3D" id="3.40.50.720">
    <property type="entry name" value="NAD(P)-binding Rossmann-like Domain"/>
    <property type="match status" value="1"/>
</dbReference>
<keyword evidence="4 6" id="KW-0862">Zinc</keyword>
<dbReference type="InterPro" id="IPR011032">
    <property type="entry name" value="GroES-like_sf"/>
</dbReference>
<dbReference type="Gene3D" id="3.90.180.10">
    <property type="entry name" value="Medium-chain alcohol dehydrogenases, catalytic domain"/>
    <property type="match status" value="1"/>
</dbReference>
<dbReference type="SMART" id="SM00829">
    <property type="entry name" value="PKS_ER"/>
    <property type="match status" value="1"/>
</dbReference>
<dbReference type="Pfam" id="PF00107">
    <property type="entry name" value="ADH_zinc_N"/>
    <property type="match status" value="1"/>
</dbReference>
<dbReference type="AlphaFoldDB" id="A0A371QCB7"/>
<keyword evidence="9" id="KW-1185">Reference proteome</keyword>
<accession>A0A371QCB7</accession>
<evidence type="ECO:0000313" key="9">
    <source>
        <dbReference type="Proteomes" id="UP000262477"/>
    </source>
</evidence>
<dbReference type="PROSITE" id="PS00059">
    <property type="entry name" value="ADH_ZINC"/>
    <property type="match status" value="1"/>
</dbReference>
<dbReference type="PANTHER" id="PTHR42813">
    <property type="entry name" value="ZINC-TYPE ALCOHOL DEHYDROGENASE-LIKE"/>
    <property type="match status" value="1"/>
</dbReference>
<dbReference type="SUPFAM" id="SSF51735">
    <property type="entry name" value="NAD(P)-binding Rossmann-fold domains"/>
    <property type="match status" value="1"/>
</dbReference>
<dbReference type="InterPro" id="IPR036291">
    <property type="entry name" value="NAD(P)-bd_dom_sf"/>
</dbReference>
<dbReference type="GO" id="GO:0008270">
    <property type="term" value="F:zinc ion binding"/>
    <property type="evidence" value="ECO:0007669"/>
    <property type="project" value="InterPro"/>
</dbReference>
<evidence type="ECO:0000256" key="2">
    <source>
        <dbReference type="ARBA" id="ARBA00008072"/>
    </source>
</evidence>
<dbReference type="InterPro" id="IPR002328">
    <property type="entry name" value="ADH_Zn_CS"/>
</dbReference>
<comment type="cofactor">
    <cofactor evidence="1 6">
        <name>Zn(2+)</name>
        <dbReference type="ChEBI" id="CHEBI:29105"/>
    </cofactor>
</comment>
<evidence type="ECO:0000256" key="3">
    <source>
        <dbReference type="ARBA" id="ARBA00022723"/>
    </source>
</evidence>
<comment type="similarity">
    <text evidence="2 6">Belongs to the zinc-containing alcohol dehydrogenase family.</text>
</comment>
<organism evidence="8 9">
    <name type="scientific">Streptomyces inhibens</name>
    <dbReference type="NCBI Taxonomy" id="2293571"/>
    <lineage>
        <taxon>Bacteria</taxon>
        <taxon>Bacillati</taxon>
        <taxon>Actinomycetota</taxon>
        <taxon>Actinomycetes</taxon>
        <taxon>Kitasatosporales</taxon>
        <taxon>Streptomycetaceae</taxon>
        <taxon>Streptomyces</taxon>
    </lineage>
</organism>
<keyword evidence="5" id="KW-0560">Oxidoreductase</keyword>
<dbReference type="EMBL" id="QUAC01000006">
    <property type="protein sequence ID" value="REK92133.1"/>
    <property type="molecule type" value="Genomic_DNA"/>
</dbReference>
<dbReference type="GO" id="GO:0016491">
    <property type="term" value="F:oxidoreductase activity"/>
    <property type="evidence" value="ECO:0007669"/>
    <property type="project" value="UniProtKB-KW"/>
</dbReference>
<dbReference type="SUPFAM" id="SSF50129">
    <property type="entry name" value="GroES-like"/>
    <property type="match status" value="1"/>
</dbReference>
<reference evidence="8 9" key="1">
    <citation type="submission" date="2018-08" db="EMBL/GenBank/DDBJ databases">
        <title>Streptomyces NEAU-D10 sp. nov., a novel Actinomycete isolated from soil.</title>
        <authorList>
            <person name="Jin L."/>
        </authorList>
    </citation>
    <scope>NUCLEOTIDE SEQUENCE [LARGE SCALE GENOMIC DNA]</scope>
    <source>
        <strain evidence="8 9">NEAU-D10</strain>
    </source>
</reference>
<dbReference type="InterPro" id="IPR020843">
    <property type="entry name" value="ER"/>
</dbReference>
<dbReference type="InterPro" id="IPR013149">
    <property type="entry name" value="ADH-like_C"/>
</dbReference>
<evidence type="ECO:0000256" key="6">
    <source>
        <dbReference type="RuleBase" id="RU361277"/>
    </source>
</evidence>
<feature type="domain" description="Enoyl reductase (ER)" evidence="7">
    <location>
        <begin position="13"/>
        <end position="345"/>
    </location>
</feature>